<reference evidence="2 3" key="1">
    <citation type="submission" date="2020-09" db="EMBL/GenBank/DDBJ databases">
        <title>Characterization of Treponema spp. from bovine digital dermatitis in Korea.</title>
        <authorList>
            <person name="Espiritu H.M."/>
            <person name="Cho Y.I."/>
            <person name="Mamuad L."/>
        </authorList>
    </citation>
    <scope>NUCLEOTIDE SEQUENCE [LARGE SCALE GENOMIC DNA]</scope>
    <source>
        <strain evidence="2 3">KS1</strain>
    </source>
</reference>
<feature type="compositionally biased region" description="Basic and acidic residues" evidence="1">
    <location>
        <begin position="47"/>
        <end position="71"/>
    </location>
</feature>
<accession>A0A7S7AXP4</accession>
<feature type="compositionally biased region" description="Basic residues" evidence="1">
    <location>
        <begin position="25"/>
        <end position="34"/>
    </location>
</feature>
<dbReference type="RefSeq" id="WP_194076871.1">
    <property type="nucleotide sequence ID" value="NZ_CP061839.1"/>
</dbReference>
<evidence type="ECO:0000313" key="2">
    <source>
        <dbReference type="EMBL" id="QOW61381.1"/>
    </source>
</evidence>
<sequence length="90" mass="9470">MPPTSPLRKQSYPTLPQAKYRISSLRRNRGRKGGAAHIAVSPACPAPEKHSTADKTANRSDIPRTAGEPHTDGQSTHGGVGCPGKSGLFP</sequence>
<dbReference type="EMBL" id="CP061839">
    <property type="protein sequence ID" value="QOW61381.1"/>
    <property type="molecule type" value="Genomic_DNA"/>
</dbReference>
<gene>
    <name evidence="2" type="ORF">IFE08_03040</name>
</gene>
<dbReference type="Proteomes" id="UP000593915">
    <property type="component" value="Chromosome"/>
</dbReference>
<feature type="region of interest" description="Disordered" evidence="1">
    <location>
        <begin position="25"/>
        <end position="90"/>
    </location>
</feature>
<protein>
    <submittedName>
        <fullName evidence="2">Uncharacterized protein</fullName>
    </submittedName>
</protein>
<name>A0A7S7AXP4_9SPIR</name>
<evidence type="ECO:0000313" key="3">
    <source>
        <dbReference type="Proteomes" id="UP000593915"/>
    </source>
</evidence>
<organism evidence="2 3">
    <name type="scientific">Treponema pedis</name>
    <dbReference type="NCBI Taxonomy" id="409322"/>
    <lineage>
        <taxon>Bacteria</taxon>
        <taxon>Pseudomonadati</taxon>
        <taxon>Spirochaetota</taxon>
        <taxon>Spirochaetia</taxon>
        <taxon>Spirochaetales</taxon>
        <taxon>Treponemataceae</taxon>
        <taxon>Treponema</taxon>
    </lineage>
</organism>
<evidence type="ECO:0000256" key="1">
    <source>
        <dbReference type="SAM" id="MobiDB-lite"/>
    </source>
</evidence>
<dbReference type="AlphaFoldDB" id="A0A7S7AXP4"/>
<proteinExistence type="predicted"/>